<protein>
    <submittedName>
        <fullName evidence="1">Uncharacterized protein</fullName>
    </submittedName>
</protein>
<dbReference type="EMBL" id="JACEIK010000516">
    <property type="protein sequence ID" value="MCD7458354.1"/>
    <property type="molecule type" value="Genomic_DNA"/>
</dbReference>
<evidence type="ECO:0000313" key="1">
    <source>
        <dbReference type="EMBL" id="MCD7458354.1"/>
    </source>
</evidence>
<gene>
    <name evidence="1" type="ORF">HAX54_038000</name>
</gene>
<accession>A0ABS8SHH8</accession>
<organism evidence="1 2">
    <name type="scientific">Datura stramonium</name>
    <name type="common">Jimsonweed</name>
    <name type="synonym">Common thornapple</name>
    <dbReference type="NCBI Taxonomy" id="4076"/>
    <lineage>
        <taxon>Eukaryota</taxon>
        <taxon>Viridiplantae</taxon>
        <taxon>Streptophyta</taxon>
        <taxon>Embryophyta</taxon>
        <taxon>Tracheophyta</taxon>
        <taxon>Spermatophyta</taxon>
        <taxon>Magnoliopsida</taxon>
        <taxon>eudicotyledons</taxon>
        <taxon>Gunneridae</taxon>
        <taxon>Pentapetalae</taxon>
        <taxon>asterids</taxon>
        <taxon>lamiids</taxon>
        <taxon>Solanales</taxon>
        <taxon>Solanaceae</taxon>
        <taxon>Solanoideae</taxon>
        <taxon>Datureae</taxon>
        <taxon>Datura</taxon>
    </lineage>
</organism>
<name>A0ABS8SHH8_DATST</name>
<feature type="non-terminal residue" evidence="1">
    <location>
        <position position="1"/>
    </location>
</feature>
<sequence length="128" mass="14381">TGLHDESLGDPTTRDVARAQEFLFIVFFFPIYNSKIHNYNQSLSKGTRMTDVMTRGVTQCVVPGPWSFSFYSFVDGSLDDSVWFPNDSLSDPSSPYSLSLNFDPVFTTRAKRVVKSGDDSFCGFLHKS</sequence>
<reference evidence="1 2" key="1">
    <citation type="journal article" date="2021" name="BMC Genomics">
        <title>Datura genome reveals duplications of psychoactive alkaloid biosynthetic genes and high mutation rate following tissue culture.</title>
        <authorList>
            <person name="Rajewski A."/>
            <person name="Carter-House D."/>
            <person name="Stajich J."/>
            <person name="Litt A."/>
        </authorList>
    </citation>
    <scope>NUCLEOTIDE SEQUENCE [LARGE SCALE GENOMIC DNA]</scope>
    <source>
        <strain evidence="1">AR-01</strain>
    </source>
</reference>
<comment type="caution">
    <text evidence="1">The sequence shown here is derived from an EMBL/GenBank/DDBJ whole genome shotgun (WGS) entry which is preliminary data.</text>
</comment>
<keyword evidence="2" id="KW-1185">Reference proteome</keyword>
<dbReference type="Proteomes" id="UP000823775">
    <property type="component" value="Unassembled WGS sequence"/>
</dbReference>
<proteinExistence type="predicted"/>
<evidence type="ECO:0000313" key="2">
    <source>
        <dbReference type="Proteomes" id="UP000823775"/>
    </source>
</evidence>